<dbReference type="InterPro" id="IPR003594">
    <property type="entry name" value="HATPase_dom"/>
</dbReference>
<keyword evidence="4" id="KW-0808">Transferase</keyword>
<feature type="transmembrane region" description="Helical" evidence="7">
    <location>
        <begin position="73"/>
        <end position="93"/>
    </location>
</feature>
<dbReference type="EC" id="2.7.13.3" evidence="2"/>
<dbReference type="PANTHER" id="PTHR43711:SF26">
    <property type="entry name" value="SENSOR HISTIDINE KINASE RCSC"/>
    <property type="match status" value="1"/>
</dbReference>
<dbReference type="SMART" id="SM00388">
    <property type="entry name" value="HisKA"/>
    <property type="match status" value="1"/>
</dbReference>
<dbReference type="InterPro" id="IPR036097">
    <property type="entry name" value="HisK_dim/P_sf"/>
</dbReference>
<keyword evidence="5" id="KW-0418">Kinase</keyword>
<dbReference type="InterPro" id="IPR005467">
    <property type="entry name" value="His_kinase_dom"/>
</dbReference>
<keyword evidence="7" id="KW-0812">Transmembrane</keyword>
<dbReference type="EMBL" id="FQZB01000012">
    <property type="protein sequence ID" value="SHJ98257.1"/>
    <property type="molecule type" value="Genomic_DNA"/>
</dbReference>
<evidence type="ECO:0000256" key="2">
    <source>
        <dbReference type="ARBA" id="ARBA00012438"/>
    </source>
</evidence>
<evidence type="ECO:0000313" key="10">
    <source>
        <dbReference type="Proteomes" id="UP000184310"/>
    </source>
</evidence>
<keyword evidence="7" id="KW-1133">Transmembrane helix</keyword>
<feature type="transmembrane region" description="Helical" evidence="7">
    <location>
        <begin position="140"/>
        <end position="160"/>
    </location>
</feature>
<dbReference type="Pfam" id="PF13188">
    <property type="entry name" value="PAS_8"/>
    <property type="match status" value="1"/>
</dbReference>
<dbReference type="InterPro" id="IPR036890">
    <property type="entry name" value="HATPase_C_sf"/>
</dbReference>
<dbReference type="Pfam" id="PF00512">
    <property type="entry name" value="HisKA"/>
    <property type="match status" value="1"/>
</dbReference>
<gene>
    <name evidence="9" type="ORF">SAMN02745163_02989</name>
</gene>
<dbReference type="RefSeq" id="WP_072989432.1">
    <property type="nucleotide sequence ID" value="NZ_FQZB01000012.1"/>
</dbReference>
<comment type="catalytic activity">
    <reaction evidence="1">
        <text>ATP + protein L-histidine = ADP + protein N-phospho-L-histidine.</text>
        <dbReference type="EC" id="2.7.13.3"/>
    </reaction>
</comment>
<dbReference type="InterPro" id="IPR000014">
    <property type="entry name" value="PAS"/>
</dbReference>
<protein>
    <recommendedName>
        <fullName evidence="2">histidine kinase</fullName>
        <ecNumber evidence="2">2.7.13.3</ecNumber>
    </recommendedName>
</protein>
<dbReference type="STRING" id="1121302.SAMN02745163_02989"/>
<feature type="transmembrane region" description="Helical" evidence="7">
    <location>
        <begin position="172"/>
        <end position="193"/>
    </location>
</feature>
<dbReference type="SUPFAM" id="SSF47384">
    <property type="entry name" value="Homodimeric domain of signal transducing histidine kinase"/>
    <property type="match status" value="1"/>
</dbReference>
<feature type="transmembrane region" description="Helical" evidence="7">
    <location>
        <begin position="42"/>
        <end position="61"/>
    </location>
</feature>
<name>A0A1M6NR98_9CLOT</name>
<proteinExistence type="predicted"/>
<dbReference type="InterPro" id="IPR050736">
    <property type="entry name" value="Sensor_HK_Regulatory"/>
</dbReference>
<dbReference type="InterPro" id="IPR003661">
    <property type="entry name" value="HisK_dim/P_dom"/>
</dbReference>
<keyword evidence="6" id="KW-0902">Two-component regulatory system</keyword>
<evidence type="ECO:0000256" key="7">
    <source>
        <dbReference type="SAM" id="Phobius"/>
    </source>
</evidence>
<dbReference type="AlphaFoldDB" id="A0A1M6NR98"/>
<sequence>MNKDLEINDTKKINKDLYIIRIFIPALLLIILIYSQNKNYTIFHQFVEILCVTVGAALAIISINKYNYNKNSFFTHIGLGFALTSITGIIHILNFDMQNYKLMELNFTVVSWLMTYYLENTIIFIAFLSNLRKIKYESIIILYGVLGATFFSILFGVLIFQDTIFKGIKFDVFIYPNMIIATCMLVCNIILFIKNKKIILECQSIYIMLYLIFIGIYEGLAFLYFSTIIFNKLEIIFAVHIFKYLAYYTLYEAISEFAVNRCYEDIYKELILREKEHEYYNRRLNERMRMLLELNSMAEKSKNKYSKLINSVKDSIVIFNDDKINYVNNAALELCGEVDPIKLKNKTKREFFKYLDKYSADFSKHIMLKEEKVFSYINFKNQDSEYKKIELYNISFDTHFSLLFMRDVTYVENMKSLRSHFEKYLEEEELKRDFFSNISHELRTPINVIFSALQLNNIYIEKGSLEQIDKNNIVIRQNCLRLIRTINNFIDANKISEGFMNFEVKVYNIVMVVENVAQESFKYINKTGITLIFDSDEEEVFVKCNREYIERCILNLLSNCVKYGRCGGHIWINIKTNQDFVTIIVENDGYKISDEEKPYIFDKFTKTNKSLSRQQEGSGLGLYITKALIELQDGTIKLSSNEENGVGFIIEFKREFISDDYDLELANAQINNLIEKVDIEFSDIYM</sequence>
<dbReference type="SUPFAM" id="SSF55874">
    <property type="entry name" value="ATPase domain of HSP90 chaperone/DNA topoisomerase II/histidine kinase"/>
    <property type="match status" value="1"/>
</dbReference>
<reference evidence="9 10" key="1">
    <citation type="submission" date="2016-11" db="EMBL/GenBank/DDBJ databases">
        <authorList>
            <person name="Jaros S."/>
            <person name="Januszkiewicz K."/>
            <person name="Wedrychowicz H."/>
        </authorList>
    </citation>
    <scope>NUCLEOTIDE SEQUENCE [LARGE SCALE GENOMIC DNA]</scope>
    <source>
        <strain evidence="9 10">DSM 21758</strain>
    </source>
</reference>
<dbReference type="PROSITE" id="PS50109">
    <property type="entry name" value="HIS_KIN"/>
    <property type="match status" value="1"/>
</dbReference>
<dbReference type="GO" id="GO:0000155">
    <property type="term" value="F:phosphorelay sensor kinase activity"/>
    <property type="evidence" value="ECO:0007669"/>
    <property type="project" value="InterPro"/>
</dbReference>
<feature type="domain" description="Histidine kinase" evidence="8">
    <location>
        <begin position="437"/>
        <end position="656"/>
    </location>
</feature>
<dbReference type="Gene3D" id="1.10.287.130">
    <property type="match status" value="1"/>
</dbReference>
<dbReference type="CDD" id="cd00082">
    <property type="entry name" value="HisKA"/>
    <property type="match status" value="1"/>
</dbReference>
<evidence type="ECO:0000256" key="4">
    <source>
        <dbReference type="ARBA" id="ARBA00022679"/>
    </source>
</evidence>
<dbReference type="Pfam" id="PF17159">
    <property type="entry name" value="MASE3"/>
    <property type="match status" value="1"/>
</dbReference>
<dbReference type="SMART" id="SM00387">
    <property type="entry name" value="HATPase_c"/>
    <property type="match status" value="1"/>
</dbReference>
<evidence type="ECO:0000256" key="5">
    <source>
        <dbReference type="ARBA" id="ARBA00022777"/>
    </source>
</evidence>
<dbReference type="Pfam" id="PF02518">
    <property type="entry name" value="HATPase_c"/>
    <property type="match status" value="1"/>
</dbReference>
<feature type="transmembrane region" description="Helical" evidence="7">
    <location>
        <begin position="105"/>
        <end position="128"/>
    </location>
</feature>
<feature type="transmembrane region" description="Helical" evidence="7">
    <location>
        <begin position="205"/>
        <end position="225"/>
    </location>
</feature>
<dbReference type="Gene3D" id="3.30.565.10">
    <property type="entry name" value="Histidine kinase-like ATPase, C-terminal domain"/>
    <property type="match status" value="1"/>
</dbReference>
<dbReference type="InterPro" id="IPR033425">
    <property type="entry name" value="MASE3"/>
</dbReference>
<dbReference type="InterPro" id="IPR004358">
    <property type="entry name" value="Sig_transdc_His_kin-like_C"/>
</dbReference>
<keyword evidence="3" id="KW-0597">Phosphoprotein</keyword>
<organism evidence="9 10">
    <name type="scientific">Clostridium cavendishii DSM 21758</name>
    <dbReference type="NCBI Taxonomy" id="1121302"/>
    <lineage>
        <taxon>Bacteria</taxon>
        <taxon>Bacillati</taxon>
        <taxon>Bacillota</taxon>
        <taxon>Clostridia</taxon>
        <taxon>Eubacteriales</taxon>
        <taxon>Clostridiaceae</taxon>
        <taxon>Clostridium</taxon>
    </lineage>
</organism>
<evidence type="ECO:0000313" key="9">
    <source>
        <dbReference type="EMBL" id="SHJ98257.1"/>
    </source>
</evidence>
<keyword evidence="7" id="KW-0472">Membrane</keyword>
<evidence type="ECO:0000256" key="1">
    <source>
        <dbReference type="ARBA" id="ARBA00000085"/>
    </source>
</evidence>
<dbReference type="Proteomes" id="UP000184310">
    <property type="component" value="Unassembled WGS sequence"/>
</dbReference>
<feature type="transmembrane region" description="Helical" evidence="7">
    <location>
        <begin position="18"/>
        <end position="36"/>
    </location>
</feature>
<evidence type="ECO:0000259" key="8">
    <source>
        <dbReference type="PROSITE" id="PS50109"/>
    </source>
</evidence>
<accession>A0A1M6NR98</accession>
<dbReference type="PANTHER" id="PTHR43711">
    <property type="entry name" value="TWO-COMPONENT HISTIDINE KINASE"/>
    <property type="match status" value="1"/>
</dbReference>
<evidence type="ECO:0000256" key="3">
    <source>
        <dbReference type="ARBA" id="ARBA00022553"/>
    </source>
</evidence>
<dbReference type="OrthoDB" id="9813394at2"/>
<keyword evidence="10" id="KW-1185">Reference proteome</keyword>
<dbReference type="PRINTS" id="PR00344">
    <property type="entry name" value="BCTRLSENSOR"/>
</dbReference>
<evidence type="ECO:0000256" key="6">
    <source>
        <dbReference type="ARBA" id="ARBA00023012"/>
    </source>
</evidence>